<evidence type="ECO:0008006" key="3">
    <source>
        <dbReference type="Google" id="ProtNLM"/>
    </source>
</evidence>
<dbReference type="Proteomes" id="UP000279384">
    <property type="component" value="Unassembled WGS sequence"/>
</dbReference>
<evidence type="ECO:0000313" key="1">
    <source>
        <dbReference type="EMBL" id="RKQ55430.1"/>
    </source>
</evidence>
<gene>
    <name evidence="1" type="ORF">C8E02_2808</name>
</gene>
<accession>A0A495B423</accession>
<sequence length="174" mass="19682">MRAIDLDYVKTRHHYGRGLLLLLVLAALLLQGGYYAALQQQVASQQQMVARNEMALQRLQPRATAAVAPALQREIARANEVWARLNQSWPQLFDALEAARNNEVALLEVEPDSLRQTVRITAEVKRRPAMLAYIERLGQQPALGDITLLEHHVNQQDKELPIRFSLSAQWRAGS</sequence>
<evidence type="ECO:0000313" key="2">
    <source>
        <dbReference type="Proteomes" id="UP000279384"/>
    </source>
</evidence>
<proteinExistence type="predicted"/>
<protein>
    <recommendedName>
        <fullName evidence="3">Type IV pilus assembly protein PilN</fullName>
    </recommendedName>
</protein>
<name>A0A495B423_VOGIN</name>
<dbReference type="RefSeq" id="WP_120811564.1">
    <property type="nucleotide sequence ID" value="NZ_RBID01000017.1"/>
</dbReference>
<dbReference type="AlphaFoldDB" id="A0A495B423"/>
<organism evidence="1 2">
    <name type="scientific">Vogesella indigofera</name>
    <name type="common">Pseudomonas indigofera</name>
    <dbReference type="NCBI Taxonomy" id="45465"/>
    <lineage>
        <taxon>Bacteria</taxon>
        <taxon>Pseudomonadati</taxon>
        <taxon>Pseudomonadota</taxon>
        <taxon>Betaproteobacteria</taxon>
        <taxon>Neisseriales</taxon>
        <taxon>Chromobacteriaceae</taxon>
        <taxon>Vogesella</taxon>
    </lineage>
</organism>
<comment type="caution">
    <text evidence="1">The sequence shown here is derived from an EMBL/GenBank/DDBJ whole genome shotgun (WGS) entry which is preliminary data.</text>
</comment>
<dbReference type="EMBL" id="RBID01000017">
    <property type="protein sequence ID" value="RKQ55430.1"/>
    <property type="molecule type" value="Genomic_DNA"/>
</dbReference>
<reference evidence="1 2" key="1">
    <citation type="submission" date="2018-10" db="EMBL/GenBank/DDBJ databases">
        <title>Genomic Encyclopedia of Type Strains, Phase IV (KMG-IV): sequencing the most valuable type-strain genomes for metagenomic binning, comparative biology and taxonomic classification.</title>
        <authorList>
            <person name="Goeker M."/>
        </authorList>
    </citation>
    <scope>NUCLEOTIDE SEQUENCE [LARGE SCALE GENOMIC DNA]</scope>
    <source>
        <strain evidence="1 2">DSM 3303</strain>
    </source>
</reference>